<feature type="transmembrane region" description="Helical" evidence="6">
    <location>
        <begin position="12"/>
        <end position="35"/>
    </location>
</feature>
<dbReference type="AlphaFoldDB" id="Q5LQX2"/>
<dbReference type="Proteomes" id="UP000001023">
    <property type="component" value="Chromosome"/>
</dbReference>
<evidence type="ECO:0000256" key="1">
    <source>
        <dbReference type="ARBA" id="ARBA00000085"/>
    </source>
</evidence>
<dbReference type="InterPro" id="IPR005467">
    <property type="entry name" value="His_kinase_dom"/>
</dbReference>
<evidence type="ECO:0000256" key="5">
    <source>
        <dbReference type="SAM" id="Coils"/>
    </source>
</evidence>
<dbReference type="PROSITE" id="PS50109">
    <property type="entry name" value="HIS_KIN"/>
    <property type="match status" value="1"/>
</dbReference>
<dbReference type="SMART" id="SM00387">
    <property type="entry name" value="HATPase_c"/>
    <property type="match status" value="1"/>
</dbReference>
<keyword evidence="9" id="KW-0418">Kinase</keyword>
<dbReference type="STRING" id="246200.SPO2361"/>
<dbReference type="InterPro" id="IPR003594">
    <property type="entry name" value="HATPase_dom"/>
</dbReference>
<dbReference type="eggNOG" id="COG2205">
    <property type="taxonomic scope" value="Bacteria"/>
</dbReference>
<dbReference type="InterPro" id="IPR001789">
    <property type="entry name" value="Sig_transdc_resp-reg_receiver"/>
</dbReference>
<dbReference type="Gene3D" id="3.40.50.2300">
    <property type="match status" value="1"/>
</dbReference>
<feature type="domain" description="Response regulatory" evidence="8">
    <location>
        <begin position="597"/>
        <end position="713"/>
    </location>
</feature>
<dbReference type="SUPFAM" id="SSF47384">
    <property type="entry name" value="Homodimeric domain of signal transducing histidine kinase"/>
    <property type="match status" value="1"/>
</dbReference>
<dbReference type="EC" id="2.7.13.3" evidence="2"/>
<dbReference type="PANTHER" id="PTHR45339">
    <property type="entry name" value="HYBRID SIGNAL TRANSDUCTION HISTIDINE KINASE J"/>
    <property type="match status" value="1"/>
</dbReference>
<dbReference type="eggNOG" id="COG0745">
    <property type="taxonomic scope" value="Bacteria"/>
</dbReference>
<reference evidence="9 10" key="1">
    <citation type="journal article" date="2004" name="Nature">
        <title>Genome sequence of Silicibacter pomeroyi reveals adaptations to the marine environment.</title>
        <authorList>
            <person name="Moran M.A."/>
            <person name="Buchan A."/>
            <person name="Gonzalez J.M."/>
            <person name="Heidelberg J.F."/>
            <person name="Whitman W.B."/>
            <person name="Kiene R.P."/>
            <person name="Henriksen J.R."/>
            <person name="King G.M."/>
            <person name="Belas R."/>
            <person name="Fuqua C."/>
            <person name="Brinkac L."/>
            <person name="Lewis M."/>
            <person name="Johri S."/>
            <person name="Weaver B."/>
            <person name="Pai G."/>
            <person name="Eisen J.A."/>
            <person name="Rahe E."/>
            <person name="Sheldon W.M."/>
            <person name="Ye W."/>
            <person name="Miller T.R."/>
            <person name="Carlton J."/>
            <person name="Rasko D.A."/>
            <person name="Paulsen I.T."/>
            <person name="Ren Q."/>
            <person name="Daugherty S.C."/>
            <person name="Deboy R.T."/>
            <person name="Dodson R.J."/>
            <person name="Durkin A.S."/>
            <person name="Madupu R."/>
            <person name="Nelson W.C."/>
            <person name="Sullivan S.A."/>
            <person name="Rosovitz M.J."/>
            <person name="Haft D.H."/>
            <person name="Selengut J."/>
            <person name="Ward N."/>
        </authorList>
    </citation>
    <scope>NUCLEOTIDE SEQUENCE [LARGE SCALE GENOMIC DNA]</scope>
    <source>
        <strain evidence="10">ATCC 700808 / DSM 15171 / DSS-3</strain>
    </source>
</reference>
<accession>Q5LQX2</accession>
<dbReference type="InterPro" id="IPR036097">
    <property type="entry name" value="HisK_dim/P_sf"/>
</dbReference>
<dbReference type="InterPro" id="IPR003661">
    <property type="entry name" value="HisK_dim/P_dom"/>
</dbReference>
<evidence type="ECO:0000313" key="9">
    <source>
        <dbReference type="EMBL" id="AAV95621.1"/>
    </source>
</evidence>
<dbReference type="CDD" id="cd00082">
    <property type="entry name" value="HisKA"/>
    <property type="match status" value="1"/>
</dbReference>
<feature type="coiled-coil region" evidence="5">
    <location>
        <begin position="339"/>
        <end position="366"/>
    </location>
</feature>
<dbReference type="PANTHER" id="PTHR45339:SF3">
    <property type="entry name" value="HISTIDINE KINASE"/>
    <property type="match status" value="1"/>
</dbReference>
<keyword evidence="6" id="KW-0812">Transmembrane</keyword>
<gene>
    <name evidence="9" type="ordered locus">SPO2361</name>
</gene>
<dbReference type="InterPro" id="IPR036890">
    <property type="entry name" value="HATPase_C_sf"/>
</dbReference>
<dbReference type="EMBL" id="CP000031">
    <property type="protein sequence ID" value="AAV95621.1"/>
    <property type="molecule type" value="Genomic_DNA"/>
</dbReference>
<dbReference type="RefSeq" id="WP_011048077.1">
    <property type="nucleotide sequence ID" value="NC_003911.12"/>
</dbReference>
<evidence type="ECO:0000259" key="7">
    <source>
        <dbReference type="PROSITE" id="PS50109"/>
    </source>
</evidence>
<dbReference type="HOGENOM" id="CLU_384889_0_0_5"/>
<evidence type="ECO:0000313" key="10">
    <source>
        <dbReference type="Proteomes" id="UP000001023"/>
    </source>
</evidence>
<dbReference type="GO" id="GO:0000155">
    <property type="term" value="F:phosphorelay sensor kinase activity"/>
    <property type="evidence" value="ECO:0007669"/>
    <property type="project" value="InterPro"/>
</dbReference>
<dbReference type="InterPro" id="IPR011006">
    <property type="entry name" value="CheY-like_superfamily"/>
</dbReference>
<keyword evidence="6" id="KW-1133">Transmembrane helix</keyword>
<keyword evidence="3 4" id="KW-0597">Phosphoprotein</keyword>
<sequence>MMRRAQVSVGRIVFLALFCMSLGALAIGFVSVYGAQTFRQEFERLVDEDLPQATVATRLNAEILGLTSLVGLLVSADTEIAAATTLIQLQDQLGAIERQSRDLSGFTLRPGEYSDIETALAQLTENLDSLVALNTLRLRSEAGMIALSERATEAPASPDARLAFLLWRQELDAANWARELHGLGQKLDALLAPDQTHPLAVIGHEMLAMRRTLLETETVLRGRLKNHIQLSYRLSDSTRFMSSRLISGANQRGDAILSLVRTNMYLILISFLVFATISAFIYTFLDKQVVGRVQKLTQRIRAYEGSGRAPDPVGRNEITLIETAFSNLTATIAEREGRLVALNRLASDARLEAEEANRSKSELLAAASHDLRQPVHAMGLLIGGIDRSALDAASCETLDQLARLTQETMQLFNSILDLSKLQAGTFTAAQEPIRLAELFGRIEAAFGKRAELAGATLDIAQPASDLCVLGDDQALYRILGNLIANAIQYAGGGHIRLHCEIGEESCIITVEDDGPGFVLDGDKPDISGPRQSRAGYGLGLSICFALAQAMQSRMTIDRPETGGVRFSLPLPLVEADEGQPGALPDPSVGITALDGVRIILLEDDPEVRAATLQSLRRLKCDVTDCASREDARQLISQQAGPFLLITDLDLGRGHQVCSFVDEALETAAGLAGVIVTTASPAAVPEAWRRTGNVAVLEKPFSVSRLVRLVRFLAKPKNTVSDT</sequence>
<proteinExistence type="predicted"/>
<dbReference type="SUPFAM" id="SSF55874">
    <property type="entry name" value="ATPase domain of HSP90 chaperone/DNA topoisomerase II/histidine kinase"/>
    <property type="match status" value="1"/>
</dbReference>
<dbReference type="KEGG" id="sil:SPO2361"/>
<keyword evidence="6" id="KW-0472">Membrane</keyword>
<protein>
    <recommendedName>
        <fullName evidence="2">histidine kinase</fullName>
        <ecNumber evidence="2">2.7.13.3</ecNumber>
    </recommendedName>
</protein>
<dbReference type="Gene3D" id="1.10.287.130">
    <property type="match status" value="1"/>
</dbReference>
<dbReference type="CDD" id="cd00075">
    <property type="entry name" value="HATPase"/>
    <property type="match status" value="1"/>
</dbReference>
<evidence type="ECO:0000259" key="8">
    <source>
        <dbReference type="PROSITE" id="PS50110"/>
    </source>
</evidence>
<feature type="modified residue" description="4-aspartylphosphate" evidence="4">
    <location>
        <position position="647"/>
    </location>
</feature>
<evidence type="ECO:0000256" key="4">
    <source>
        <dbReference type="PROSITE-ProRule" id="PRU00169"/>
    </source>
</evidence>
<comment type="catalytic activity">
    <reaction evidence="1">
        <text>ATP + protein L-histidine = ADP + protein N-phospho-L-histidine.</text>
        <dbReference type="EC" id="2.7.13.3"/>
    </reaction>
</comment>
<dbReference type="SUPFAM" id="SSF52172">
    <property type="entry name" value="CheY-like"/>
    <property type="match status" value="1"/>
</dbReference>
<dbReference type="Pfam" id="PF02518">
    <property type="entry name" value="HATPase_c"/>
    <property type="match status" value="1"/>
</dbReference>
<dbReference type="SMART" id="SM00388">
    <property type="entry name" value="HisKA"/>
    <property type="match status" value="1"/>
</dbReference>
<keyword evidence="9" id="KW-0808">Transferase</keyword>
<keyword evidence="5" id="KW-0175">Coiled coil</keyword>
<feature type="transmembrane region" description="Helical" evidence="6">
    <location>
        <begin position="264"/>
        <end position="285"/>
    </location>
</feature>
<dbReference type="Pfam" id="PF00512">
    <property type="entry name" value="HisKA"/>
    <property type="match status" value="1"/>
</dbReference>
<dbReference type="PROSITE" id="PS50110">
    <property type="entry name" value="RESPONSE_REGULATORY"/>
    <property type="match status" value="1"/>
</dbReference>
<dbReference type="Gene3D" id="3.30.565.10">
    <property type="entry name" value="Histidine kinase-like ATPase, C-terminal domain"/>
    <property type="match status" value="1"/>
</dbReference>
<reference evidence="9 10" key="2">
    <citation type="journal article" date="2014" name="Stand. Genomic Sci.">
        <title>An updated genome annotation for the model marine bacterium Ruegeria pomeroyi DSS-3.</title>
        <authorList>
            <person name="Rivers A.R."/>
            <person name="Smith C.B."/>
            <person name="Moran M.A."/>
        </authorList>
    </citation>
    <scope>GENOME REANNOTATION</scope>
    <source>
        <strain evidence="10">ATCC 700808 / DSM 15171 / DSS-3</strain>
    </source>
</reference>
<evidence type="ECO:0000256" key="6">
    <source>
        <dbReference type="SAM" id="Phobius"/>
    </source>
</evidence>
<dbReference type="SMART" id="SM00448">
    <property type="entry name" value="REC"/>
    <property type="match status" value="1"/>
</dbReference>
<evidence type="ECO:0000256" key="2">
    <source>
        <dbReference type="ARBA" id="ARBA00012438"/>
    </source>
</evidence>
<name>Q5LQX2_RUEPO</name>
<dbReference type="PaxDb" id="246200-SPO2361"/>
<feature type="domain" description="Histidine kinase" evidence="7">
    <location>
        <begin position="366"/>
        <end position="574"/>
    </location>
</feature>
<organism evidence="9 10">
    <name type="scientific">Ruegeria pomeroyi (strain ATCC 700808 / DSM 15171 / DSS-3)</name>
    <name type="common">Silicibacter pomeroyi</name>
    <dbReference type="NCBI Taxonomy" id="246200"/>
    <lineage>
        <taxon>Bacteria</taxon>
        <taxon>Pseudomonadati</taxon>
        <taxon>Pseudomonadota</taxon>
        <taxon>Alphaproteobacteria</taxon>
        <taxon>Rhodobacterales</taxon>
        <taxon>Roseobacteraceae</taxon>
        <taxon>Ruegeria</taxon>
    </lineage>
</organism>
<keyword evidence="10" id="KW-1185">Reference proteome</keyword>
<evidence type="ECO:0000256" key="3">
    <source>
        <dbReference type="ARBA" id="ARBA00022553"/>
    </source>
</evidence>